<protein>
    <submittedName>
        <fullName evidence="1">Uncharacterized protein</fullName>
    </submittedName>
</protein>
<reference evidence="1 2" key="1">
    <citation type="submission" date="2020-08" db="EMBL/GenBank/DDBJ databases">
        <title>Genomic Encyclopedia of Type Strains, Phase IV (KMG-V): Genome sequencing to study the core and pangenomes of soil and plant-associated prokaryotes.</title>
        <authorList>
            <person name="Whitman W."/>
        </authorList>
    </citation>
    <scope>NUCLEOTIDE SEQUENCE [LARGE SCALE GENOMIC DNA]</scope>
    <source>
        <strain evidence="1 2">DSM 7078</strain>
    </source>
</reference>
<dbReference type="EMBL" id="JACHIQ010000002">
    <property type="protein sequence ID" value="MBB6067930.1"/>
    <property type="molecule type" value="Genomic_DNA"/>
</dbReference>
<dbReference type="InterPro" id="IPR024254">
    <property type="entry name" value="MJ0366-like"/>
</dbReference>
<gene>
    <name evidence="1" type="ORF">HNP97_001440</name>
</gene>
<name>A0A7J9S2K5_METMI</name>
<accession>A0A7J9S2K5</accession>
<dbReference type="AlphaFoldDB" id="A0A7J9S2K5"/>
<dbReference type="Pfam" id="PF10802">
    <property type="entry name" value="DUF2540"/>
    <property type="match status" value="1"/>
</dbReference>
<dbReference type="InterPro" id="IPR010985">
    <property type="entry name" value="Ribbon_hlx_hlx"/>
</dbReference>
<dbReference type="Proteomes" id="UP000584706">
    <property type="component" value="Unassembled WGS sequence"/>
</dbReference>
<evidence type="ECO:0000313" key="1">
    <source>
        <dbReference type="EMBL" id="MBB6067930.1"/>
    </source>
</evidence>
<organism evidence="1 2">
    <name type="scientific">Methanococcus maripaludis</name>
    <name type="common">Methanococcus deltae</name>
    <dbReference type="NCBI Taxonomy" id="39152"/>
    <lineage>
        <taxon>Archaea</taxon>
        <taxon>Methanobacteriati</taxon>
        <taxon>Methanobacteriota</taxon>
        <taxon>Methanomada group</taxon>
        <taxon>Methanococci</taxon>
        <taxon>Methanococcales</taxon>
        <taxon>Methanococcaceae</taxon>
        <taxon>Methanococcus</taxon>
    </lineage>
</organism>
<dbReference type="RefSeq" id="WP_260170424.1">
    <property type="nucleotide sequence ID" value="NZ_JACHIQ010000002.1"/>
</dbReference>
<proteinExistence type="predicted"/>
<dbReference type="GO" id="GO:0006355">
    <property type="term" value="P:regulation of DNA-templated transcription"/>
    <property type="evidence" value="ECO:0007669"/>
    <property type="project" value="InterPro"/>
</dbReference>
<sequence>MSCGRKAFLLCKNMTPPEVRYYLHKLEHVDTIDPELLSEAEKCEKNTKVLLTLAKPDEKIVEKYGRLTNTLVNYQILALENGSRMV</sequence>
<evidence type="ECO:0000313" key="2">
    <source>
        <dbReference type="Proteomes" id="UP000584706"/>
    </source>
</evidence>
<dbReference type="SUPFAM" id="SSF47598">
    <property type="entry name" value="Ribbon-helix-helix"/>
    <property type="match status" value="1"/>
</dbReference>
<comment type="caution">
    <text evidence="1">The sequence shown here is derived from an EMBL/GenBank/DDBJ whole genome shotgun (WGS) entry which is preliminary data.</text>
</comment>
<dbReference type="Gene3D" id="3.30.70.3260">
    <property type="entry name" value="Uncharacterised protein PF10802, DUF2540"/>
    <property type="match status" value="1"/>
</dbReference>